<organism evidence="2 3">
    <name type="scientific">Anaeromyces robustus</name>
    <dbReference type="NCBI Taxonomy" id="1754192"/>
    <lineage>
        <taxon>Eukaryota</taxon>
        <taxon>Fungi</taxon>
        <taxon>Fungi incertae sedis</taxon>
        <taxon>Chytridiomycota</taxon>
        <taxon>Chytridiomycota incertae sedis</taxon>
        <taxon>Neocallimastigomycetes</taxon>
        <taxon>Neocallimastigales</taxon>
        <taxon>Neocallimastigaceae</taxon>
        <taxon>Anaeromyces</taxon>
    </lineage>
</organism>
<dbReference type="OrthoDB" id="2387105at2759"/>
<gene>
    <name evidence="2" type="ORF">BCR32DRAFT_286659</name>
</gene>
<sequence length="394" mass="45168">MMKLLFITVLFYISTVSARDVIFKVLGFGKQMQLSIGGQTYNLVNKNDKQPMFKGKILNVDDGAIEYSYIMDGVAEDFKRTLDAGATITYNDFFGRQYTVKKLEQFNKLSTQWTRSIGDTSLFDDSYTPTIHIIGDKAEKFFKNPTSGKGYLEQMNFYLKDETYVVKNVDATAKNYEFDRFQFRVDFGKKTIHGRSLFKFRGAGEDPTQLRQDIYENMMVAVGVPAIRSVKVRVYINKKPAGFYTLQEEANSRSFIRAEFYGDPTTETINAPEQLGYPLDGTTGADPFYDPNNLDNFGNYVPLNGEDNGRIIELGKALQALDPTDAAAVEAFDKEWFDITTFHKSMCLEYLTGDWDGYWFFTGNYAMYDDPLESHDDKYKFYFISQDHDETFGV</sequence>
<reference evidence="2 3" key="1">
    <citation type="submission" date="2016-08" db="EMBL/GenBank/DDBJ databases">
        <title>A Parts List for Fungal Cellulosomes Revealed by Comparative Genomics.</title>
        <authorList>
            <consortium name="DOE Joint Genome Institute"/>
            <person name="Haitjema C.H."/>
            <person name="Gilmore S.P."/>
            <person name="Henske J.K."/>
            <person name="Solomon K.V."/>
            <person name="De Groot R."/>
            <person name="Kuo A."/>
            <person name="Mondo S.J."/>
            <person name="Salamov A.A."/>
            <person name="Labutti K."/>
            <person name="Zhao Z."/>
            <person name="Chiniquy J."/>
            <person name="Barry K."/>
            <person name="Brewer H.M."/>
            <person name="Purvine S.O."/>
            <person name="Wright A.T."/>
            <person name="Boxma B."/>
            <person name="Van Alen T."/>
            <person name="Hackstein J.H."/>
            <person name="Baker S.E."/>
            <person name="Grigoriev I.V."/>
            <person name="O'Malley M.A."/>
        </authorList>
    </citation>
    <scope>NUCLEOTIDE SEQUENCE [LARGE SCALE GENOMIC DNA]</scope>
    <source>
        <strain evidence="2 3">S4</strain>
    </source>
</reference>
<accession>A0A1Y1VVV6</accession>
<keyword evidence="1" id="KW-0732">Signal</keyword>
<reference evidence="2 3" key="2">
    <citation type="submission" date="2016-08" db="EMBL/GenBank/DDBJ databases">
        <title>Pervasive Adenine N6-methylation of Active Genes in Fungi.</title>
        <authorList>
            <consortium name="DOE Joint Genome Institute"/>
            <person name="Mondo S.J."/>
            <person name="Dannebaum R.O."/>
            <person name="Kuo R.C."/>
            <person name="Labutti K."/>
            <person name="Haridas S."/>
            <person name="Kuo A."/>
            <person name="Salamov A."/>
            <person name="Ahrendt S.R."/>
            <person name="Lipzen A."/>
            <person name="Sullivan W."/>
            <person name="Andreopoulos W.B."/>
            <person name="Clum A."/>
            <person name="Lindquist E."/>
            <person name="Daum C."/>
            <person name="Ramamoorthy G.K."/>
            <person name="Gryganskyi A."/>
            <person name="Culley D."/>
            <person name="Magnuson J.K."/>
            <person name="James T.Y."/>
            <person name="O'Malley M.A."/>
            <person name="Stajich J.E."/>
            <person name="Spatafora J.W."/>
            <person name="Visel A."/>
            <person name="Grigoriev I.V."/>
        </authorList>
    </citation>
    <scope>NUCLEOTIDE SEQUENCE [LARGE SCALE GENOMIC DNA]</scope>
    <source>
        <strain evidence="2 3">S4</strain>
    </source>
</reference>
<protein>
    <recommendedName>
        <fullName evidence="4">Coth-domain-containing protein</fullName>
    </recommendedName>
</protein>
<evidence type="ECO:0000256" key="1">
    <source>
        <dbReference type="SAM" id="SignalP"/>
    </source>
</evidence>
<dbReference type="AlphaFoldDB" id="A0A1Y1VVV6"/>
<dbReference type="EMBL" id="MCFG01000477">
    <property type="protein sequence ID" value="ORX65126.1"/>
    <property type="molecule type" value="Genomic_DNA"/>
</dbReference>
<evidence type="ECO:0000313" key="3">
    <source>
        <dbReference type="Proteomes" id="UP000193944"/>
    </source>
</evidence>
<feature type="signal peptide" evidence="1">
    <location>
        <begin position="1"/>
        <end position="18"/>
    </location>
</feature>
<dbReference type="Proteomes" id="UP000193944">
    <property type="component" value="Unassembled WGS sequence"/>
</dbReference>
<evidence type="ECO:0000313" key="2">
    <source>
        <dbReference type="EMBL" id="ORX65126.1"/>
    </source>
</evidence>
<dbReference type="Pfam" id="PF08757">
    <property type="entry name" value="CotH"/>
    <property type="match status" value="1"/>
</dbReference>
<feature type="non-terminal residue" evidence="2">
    <location>
        <position position="394"/>
    </location>
</feature>
<evidence type="ECO:0008006" key="4">
    <source>
        <dbReference type="Google" id="ProtNLM"/>
    </source>
</evidence>
<dbReference type="STRING" id="1754192.A0A1Y1VVV6"/>
<comment type="caution">
    <text evidence="2">The sequence shown here is derived from an EMBL/GenBank/DDBJ whole genome shotgun (WGS) entry which is preliminary data.</text>
</comment>
<feature type="chain" id="PRO_5013028091" description="Coth-domain-containing protein" evidence="1">
    <location>
        <begin position="19"/>
        <end position="394"/>
    </location>
</feature>
<proteinExistence type="predicted"/>
<name>A0A1Y1VVV6_9FUNG</name>
<dbReference type="InterPro" id="IPR014867">
    <property type="entry name" value="Spore_coat_CotH_CotH2/3/7"/>
</dbReference>
<keyword evidence="3" id="KW-1185">Reference proteome</keyword>